<dbReference type="InterPro" id="IPR003151">
    <property type="entry name" value="PIK-rel_kinase_FAT"/>
</dbReference>
<keyword evidence="3" id="KW-1185">Reference proteome</keyword>
<proteinExistence type="predicted"/>
<feature type="domain" description="PIK-related kinase FAT" evidence="1">
    <location>
        <begin position="17"/>
        <end position="58"/>
    </location>
</feature>
<dbReference type="GeneID" id="25916717"/>
<evidence type="ECO:0000259" key="1">
    <source>
        <dbReference type="Pfam" id="PF02259"/>
    </source>
</evidence>
<sequence length="63" mass="7387">HYDQKDYFTNLRAAMDLKALYWLKSARLARLSGRHQTAYRALLQAGNNKKPPPKYHIEKVLCI</sequence>
<gene>
    <name evidence="2" type="ORF">SARC_16213</name>
</gene>
<dbReference type="RefSeq" id="XP_014145151.1">
    <property type="nucleotide sequence ID" value="XM_014289676.1"/>
</dbReference>
<accession>A0A0L0F3R9</accession>
<name>A0A0L0F3R9_9EUKA</name>
<evidence type="ECO:0000313" key="3">
    <source>
        <dbReference type="Proteomes" id="UP000054560"/>
    </source>
</evidence>
<organism evidence="2 3">
    <name type="scientific">Sphaeroforma arctica JP610</name>
    <dbReference type="NCBI Taxonomy" id="667725"/>
    <lineage>
        <taxon>Eukaryota</taxon>
        <taxon>Ichthyosporea</taxon>
        <taxon>Ichthyophonida</taxon>
        <taxon>Sphaeroforma</taxon>
    </lineage>
</organism>
<feature type="non-terminal residue" evidence="2">
    <location>
        <position position="1"/>
    </location>
</feature>
<dbReference type="Pfam" id="PF02259">
    <property type="entry name" value="FAT"/>
    <property type="match status" value="1"/>
</dbReference>
<protein>
    <recommendedName>
        <fullName evidence="1">PIK-related kinase FAT domain-containing protein</fullName>
    </recommendedName>
</protein>
<reference evidence="2 3" key="1">
    <citation type="submission" date="2011-02" db="EMBL/GenBank/DDBJ databases">
        <title>The Genome Sequence of Sphaeroforma arctica JP610.</title>
        <authorList>
            <consortium name="The Broad Institute Genome Sequencing Platform"/>
            <person name="Russ C."/>
            <person name="Cuomo C."/>
            <person name="Young S.K."/>
            <person name="Zeng Q."/>
            <person name="Gargeya S."/>
            <person name="Alvarado L."/>
            <person name="Berlin A."/>
            <person name="Chapman S.B."/>
            <person name="Chen Z."/>
            <person name="Freedman E."/>
            <person name="Gellesch M."/>
            <person name="Goldberg J."/>
            <person name="Griggs A."/>
            <person name="Gujja S."/>
            <person name="Heilman E."/>
            <person name="Heiman D."/>
            <person name="Howarth C."/>
            <person name="Mehta T."/>
            <person name="Neiman D."/>
            <person name="Pearson M."/>
            <person name="Roberts A."/>
            <person name="Saif S."/>
            <person name="Shea T."/>
            <person name="Shenoy N."/>
            <person name="Sisk P."/>
            <person name="Stolte C."/>
            <person name="Sykes S."/>
            <person name="White J."/>
            <person name="Yandava C."/>
            <person name="Burger G."/>
            <person name="Gray M.W."/>
            <person name="Holland P.W.H."/>
            <person name="King N."/>
            <person name="Lang F.B.F."/>
            <person name="Roger A.J."/>
            <person name="Ruiz-Trillo I."/>
            <person name="Haas B."/>
            <person name="Nusbaum C."/>
            <person name="Birren B."/>
        </authorList>
    </citation>
    <scope>NUCLEOTIDE SEQUENCE [LARGE SCALE GENOMIC DNA]</scope>
    <source>
        <strain evidence="2 3">JP610</strain>
    </source>
</reference>
<dbReference type="EMBL" id="KQ249187">
    <property type="protein sequence ID" value="KNC71249.1"/>
    <property type="molecule type" value="Genomic_DNA"/>
</dbReference>
<dbReference type="AlphaFoldDB" id="A0A0L0F3R9"/>
<evidence type="ECO:0000313" key="2">
    <source>
        <dbReference type="EMBL" id="KNC71249.1"/>
    </source>
</evidence>
<dbReference type="Proteomes" id="UP000054560">
    <property type="component" value="Unassembled WGS sequence"/>
</dbReference>